<gene>
    <name evidence="8" type="ORF">TTAC_LOCUS456</name>
</gene>
<dbReference type="Proteomes" id="UP000274429">
    <property type="component" value="Unassembled WGS sequence"/>
</dbReference>
<evidence type="ECO:0000256" key="4">
    <source>
        <dbReference type="ARBA" id="ARBA00022694"/>
    </source>
</evidence>
<dbReference type="PANTHER" id="PTHR12945">
    <property type="entry name" value="TRANSLATION INITIATION FACTOR EIF3-RELATED"/>
    <property type="match status" value="1"/>
</dbReference>
<comment type="subcellular location">
    <subcellularLocation>
        <location evidence="1">Nucleus</location>
    </subcellularLocation>
</comment>
<dbReference type="AlphaFoldDB" id="A0A0R3WIM0"/>
<dbReference type="EMBL" id="UYWX01000040">
    <property type="protein sequence ID" value="VDM16478.1"/>
    <property type="molecule type" value="Genomic_DNA"/>
</dbReference>
<evidence type="ECO:0000256" key="1">
    <source>
        <dbReference type="ARBA" id="ARBA00004123"/>
    </source>
</evidence>
<dbReference type="OrthoDB" id="10254665at2759"/>
<reference evidence="8 9" key="2">
    <citation type="submission" date="2018-11" db="EMBL/GenBank/DDBJ databases">
        <authorList>
            <consortium name="Pathogen Informatics"/>
        </authorList>
    </citation>
    <scope>NUCLEOTIDE SEQUENCE [LARGE SCALE GENOMIC DNA]</scope>
</reference>
<dbReference type="Pfam" id="PF04189">
    <property type="entry name" value="Gcd10p"/>
    <property type="match status" value="1"/>
</dbReference>
<dbReference type="WBParaSite" id="TTAC_0000045501-mRNA-1">
    <property type="protein sequence ID" value="TTAC_0000045501-mRNA-1"/>
    <property type="gene ID" value="TTAC_0000045501"/>
</dbReference>
<accession>A0A0R3WIM0</accession>
<evidence type="ECO:0000256" key="6">
    <source>
        <dbReference type="ARBA" id="ARBA00032319"/>
    </source>
</evidence>
<sequence>MWKSIEVGNKVIVQKCDSYQVLEVRPNVLIDVGKTKVPASTIIGYPMGSTFYFDGTRVAQVKADEIALEPVDVEFSKDNRHLLDRSENQLLTAEDIQSLKSTGSTGNAIISKLVEKCTTFRLKTKFSQEKYLNKKKKSYLCVFTVRPYTARNIADMQMCCKATALRYDSLVQLLAFANVHAGCTVLLTETYSGLVTKAVLERLGHRDLGGRLVTFFHGTSPPIVDVALARESPPVRSKSLIAYFLAFIYNVRFGDVTSLLLTGLFAKEHRDDSVAGPPQHKARSISTLLHSAESCLVTSGAKSPSAESCPLGNKGTAEDVTQNLNRVSERRSKKAENMSEAEKLKRSQEKQEQLDEVRRILCPTDEQLSQELEDRPDCLIVASRFYPVEITLLLMQFLPPGRPFVVHSHILPALVDLYNVLKRRGSCAQLSLHDTWLRPIQVLPDRTHPAIRMTSGGGGFILRGYTVQRREDPDAFLRRSTMRASTKQLFDEGLISYAQ</sequence>
<dbReference type="STRING" id="6205.A0A0R3WIM0"/>
<dbReference type="PANTHER" id="PTHR12945:SF0">
    <property type="entry name" value="TRNA (ADENINE(58)-N(1))-METHYLTRANSFERASE NON-CATALYTIC SUBUNIT TRM6"/>
    <property type="match status" value="1"/>
</dbReference>
<reference evidence="10" key="1">
    <citation type="submission" date="2016-04" db="UniProtKB">
        <authorList>
            <consortium name="WormBaseParasite"/>
        </authorList>
    </citation>
    <scope>IDENTIFICATION</scope>
</reference>
<evidence type="ECO:0000256" key="5">
    <source>
        <dbReference type="ARBA" id="ARBA00023242"/>
    </source>
</evidence>
<feature type="region of interest" description="Disordered" evidence="7">
    <location>
        <begin position="327"/>
        <end position="350"/>
    </location>
</feature>
<protein>
    <recommendedName>
        <fullName evidence="3">tRNA (adenine(58)-N(1))-methyltransferase non-catalytic subunit TRM6</fullName>
    </recommendedName>
    <alternativeName>
        <fullName evidence="6">tRNA(m1A58)-methyltransferase subunit TRM6</fullName>
    </alternativeName>
</protein>
<dbReference type="GO" id="GO:0005634">
    <property type="term" value="C:nucleus"/>
    <property type="evidence" value="ECO:0007669"/>
    <property type="project" value="UniProtKB-SubCell"/>
</dbReference>
<evidence type="ECO:0000256" key="3">
    <source>
        <dbReference type="ARBA" id="ARBA00021704"/>
    </source>
</evidence>
<organism evidence="10">
    <name type="scientific">Hydatigena taeniaeformis</name>
    <name type="common">Feline tapeworm</name>
    <name type="synonym">Taenia taeniaeformis</name>
    <dbReference type="NCBI Taxonomy" id="6205"/>
    <lineage>
        <taxon>Eukaryota</taxon>
        <taxon>Metazoa</taxon>
        <taxon>Spiralia</taxon>
        <taxon>Lophotrochozoa</taxon>
        <taxon>Platyhelminthes</taxon>
        <taxon>Cestoda</taxon>
        <taxon>Eucestoda</taxon>
        <taxon>Cyclophyllidea</taxon>
        <taxon>Taeniidae</taxon>
        <taxon>Hydatigera</taxon>
    </lineage>
</organism>
<evidence type="ECO:0000256" key="2">
    <source>
        <dbReference type="ARBA" id="ARBA00008320"/>
    </source>
</evidence>
<comment type="similarity">
    <text evidence="2">Belongs to the TRM6/GCD10 family.</text>
</comment>
<evidence type="ECO:0000313" key="10">
    <source>
        <dbReference type="WBParaSite" id="TTAC_0000045501-mRNA-1"/>
    </source>
</evidence>
<dbReference type="GO" id="GO:0030488">
    <property type="term" value="P:tRNA methylation"/>
    <property type="evidence" value="ECO:0007669"/>
    <property type="project" value="InterPro"/>
</dbReference>
<proteinExistence type="inferred from homology"/>
<name>A0A0R3WIM0_HYDTA</name>
<keyword evidence="9" id="KW-1185">Reference proteome</keyword>
<keyword evidence="4" id="KW-0819">tRNA processing</keyword>
<evidence type="ECO:0000256" key="7">
    <source>
        <dbReference type="SAM" id="MobiDB-lite"/>
    </source>
</evidence>
<evidence type="ECO:0000313" key="9">
    <source>
        <dbReference type="Proteomes" id="UP000274429"/>
    </source>
</evidence>
<dbReference type="InterPro" id="IPR017423">
    <property type="entry name" value="TRM6"/>
</dbReference>
<keyword evidence="5" id="KW-0539">Nucleus</keyword>
<evidence type="ECO:0000313" key="8">
    <source>
        <dbReference type="EMBL" id="VDM16478.1"/>
    </source>
</evidence>
<dbReference type="GO" id="GO:0031515">
    <property type="term" value="C:tRNA (m1A) methyltransferase complex"/>
    <property type="evidence" value="ECO:0007669"/>
    <property type="project" value="InterPro"/>
</dbReference>